<reference evidence="3" key="1">
    <citation type="submission" date="2016-04" db="EMBL/GenBank/DDBJ databases">
        <authorList>
            <person name="Guldener U."/>
            <person name="Guldener U."/>
        </authorList>
    </citation>
    <scope>NUCLEOTIDE SEQUENCE [LARGE SCALE GENOMIC DNA]</scope>
    <source>
        <strain evidence="3">UB2112</strain>
    </source>
</reference>
<accession>A0A1K0H0A0</accession>
<gene>
    <name evidence="2" type="ORF">UBRO_20264</name>
</gene>
<evidence type="ECO:0000313" key="3">
    <source>
        <dbReference type="Proteomes" id="UP000179920"/>
    </source>
</evidence>
<dbReference type="AlphaFoldDB" id="A0A1K0H0A0"/>
<protein>
    <submittedName>
        <fullName evidence="2">Uncharacterized protein</fullName>
    </submittedName>
</protein>
<dbReference type="Proteomes" id="UP000179920">
    <property type="component" value="Chromosome III"/>
</dbReference>
<feature type="compositionally biased region" description="Polar residues" evidence="1">
    <location>
        <begin position="159"/>
        <end position="193"/>
    </location>
</feature>
<name>A0A1K0H0A0_9BASI</name>
<sequence length="205" mass="22827">MEHLKGVYNVNHPKWSRSFDGALTNAVHGTINTIGEYNVNYLLLGIIREYLTFHQVWGKIKNGLGNEAIRTSHRLALITQLGDVKMFNADARKLIQEVRAIQAEGSILGRPFADDTLFSVLQKCTIHHPVYRQTVTTVHQLSFDALTTTLSARQSVLESVPSQKFDPQQASARIASSDNQGEATQEANTNNSGKDTRTGNRPQRI</sequence>
<dbReference type="EMBL" id="LT558119">
    <property type="protein sequence ID" value="SAM78132.1"/>
    <property type="molecule type" value="Genomic_DNA"/>
</dbReference>
<organism evidence="2 3">
    <name type="scientific">Ustilago bromivora</name>
    <dbReference type="NCBI Taxonomy" id="307758"/>
    <lineage>
        <taxon>Eukaryota</taxon>
        <taxon>Fungi</taxon>
        <taxon>Dikarya</taxon>
        <taxon>Basidiomycota</taxon>
        <taxon>Ustilaginomycotina</taxon>
        <taxon>Ustilaginomycetes</taxon>
        <taxon>Ustilaginales</taxon>
        <taxon>Ustilaginaceae</taxon>
        <taxon>Ustilago</taxon>
    </lineage>
</organism>
<evidence type="ECO:0000313" key="2">
    <source>
        <dbReference type="EMBL" id="SAM78132.1"/>
    </source>
</evidence>
<proteinExistence type="predicted"/>
<feature type="region of interest" description="Disordered" evidence="1">
    <location>
        <begin position="159"/>
        <end position="205"/>
    </location>
</feature>
<dbReference type="OrthoDB" id="10282031at2759"/>
<evidence type="ECO:0000256" key="1">
    <source>
        <dbReference type="SAM" id="MobiDB-lite"/>
    </source>
</evidence>